<name>A0A1G6KC79_9BACL</name>
<dbReference type="Proteomes" id="UP000199387">
    <property type="component" value="Unassembled WGS sequence"/>
</dbReference>
<evidence type="ECO:0000313" key="4">
    <source>
        <dbReference type="Proteomes" id="UP000199387"/>
    </source>
</evidence>
<evidence type="ECO:0000256" key="1">
    <source>
        <dbReference type="SAM" id="MobiDB-lite"/>
    </source>
</evidence>
<feature type="compositionally biased region" description="Acidic residues" evidence="1">
    <location>
        <begin position="54"/>
        <end position="63"/>
    </location>
</feature>
<feature type="signal peptide" evidence="2">
    <location>
        <begin position="1"/>
        <end position="24"/>
    </location>
</feature>
<keyword evidence="2" id="KW-0732">Signal</keyword>
<organism evidence="3 4">
    <name type="scientific">Melghirimyces thermohalophilus</name>
    <dbReference type="NCBI Taxonomy" id="1236220"/>
    <lineage>
        <taxon>Bacteria</taxon>
        <taxon>Bacillati</taxon>
        <taxon>Bacillota</taxon>
        <taxon>Bacilli</taxon>
        <taxon>Bacillales</taxon>
        <taxon>Thermoactinomycetaceae</taxon>
        <taxon>Melghirimyces</taxon>
    </lineage>
</organism>
<evidence type="ECO:0000313" key="3">
    <source>
        <dbReference type="EMBL" id="SDC28600.1"/>
    </source>
</evidence>
<dbReference type="STRING" id="1236220.SAMN04488112_105178"/>
<keyword evidence="4" id="KW-1185">Reference proteome</keyword>
<dbReference type="RefSeq" id="WP_091567378.1">
    <property type="nucleotide sequence ID" value="NZ_FMZA01000005.1"/>
</dbReference>
<dbReference type="AlphaFoldDB" id="A0A1G6KC79"/>
<sequence>MPLKGLTALLAITALIMTSGCSLAAKQWVEANQGQIEQVQEKQVADEDSREVDPNPDTEEEPEAVPPNNRDSGGGTDDNQLEASNITLMVDDRNWQKVGTEQLEPNHEYTEFTPEGQPSEVSRELLGVHFFKGLHQQLTVAQAAEVLKQGMEEESQGGEITWNPLAQNEKNMLVEIALSDDPQNGSFYGYIRCFSTDDGIYALLYMKATPLSDEEQEKWQSLLKQADQRQLVL</sequence>
<feature type="region of interest" description="Disordered" evidence="1">
    <location>
        <begin position="38"/>
        <end position="80"/>
    </location>
</feature>
<proteinExistence type="predicted"/>
<feature type="chain" id="PRO_5011637471" evidence="2">
    <location>
        <begin position="25"/>
        <end position="233"/>
    </location>
</feature>
<reference evidence="3 4" key="1">
    <citation type="submission" date="2016-10" db="EMBL/GenBank/DDBJ databases">
        <authorList>
            <person name="de Groot N.N."/>
        </authorList>
    </citation>
    <scope>NUCLEOTIDE SEQUENCE [LARGE SCALE GENOMIC DNA]</scope>
    <source>
        <strain evidence="3 4">DSM 45514</strain>
    </source>
</reference>
<evidence type="ECO:0000256" key="2">
    <source>
        <dbReference type="SAM" id="SignalP"/>
    </source>
</evidence>
<feature type="compositionally biased region" description="Basic and acidic residues" evidence="1">
    <location>
        <begin position="39"/>
        <end position="53"/>
    </location>
</feature>
<dbReference type="OrthoDB" id="2988938at2"/>
<dbReference type="PROSITE" id="PS51257">
    <property type="entry name" value="PROKAR_LIPOPROTEIN"/>
    <property type="match status" value="1"/>
</dbReference>
<protein>
    <submittedName>
        <fullName evidence="3">Uncharacterized protein</fullName>
    </submittedName>
</protein>
<accession>A0A1G6KC79</accession>
<gene>
    <name evidence="3" type="ORF">SAMN04488112_105178</name>
</gene>
<dbReference type="EMBL" id="FMZA01000005">
    <property type="protein sequence ID" value="SDC28600.1"/>
    <property type="molecule type" value="Genomic_DNA"/>
</dbReference>